<name>A0AAV4WU48_CAEEX</name>
<feature type="region of interest" description="Disordered" evidence="1">
    <location>
        <begin position="1"/>
        <end position="37"/>
    </location>
</feature>
<feature type="compositionally biased region" description="Polar residues" evidence="1">
    <location>
        <begin position="18"/>
        <end position="37"/>
    </location>
</feature>
<dbReference type="AlphaFoldDB" id="A0AAV4WU48"/>
<proteinExistence type="predicted"/>
<reference evidence="2 3" key="1">
    <citation type="submission" date="2021-06" db="EMBL/GenBank/DDBJ databases">
        <title>Caerostris extrusa draft genome.</title>
        <authorList>
            <person name="Kono N."/>
            <person name="Arakawa K."/>
        </authorList>
    </citation>
    <scope>NUCLEOTIDE SEQUENCE [LARGE SCALE GENOMIC DNA]</scope>
</reference>
<comment type="caution">
    <text evidence="2">The sequence shown here is derived from an EMBL/GenBank/DDBJ whole genome shotgun (WGS) entry which is preliminary data.</text>
</comment>
<evidence type="ECO:0000313" key="2">
    <source>
        <dbReference type="EMBL" id="GIY86455.1"/>
    </source>
</evidence>
<evidence type="ECO:0000256" key="1">
    <source>
        <dbReference type="SAM" id="MobiDB-lite"/>
    </source>
</evidence>
<feature type="region of interest" description="Disordered" evidence="1">
    <location>
        <begin position="102"/>
        <end position="132"/>
    </location>
</feature>
<evidence type="ECO:0000313" key="3">
    <source>
        <dbReference type="Proteomes" id="UP001054945"/>
    </source>
</evidence>
<sequence length="182" mass="19943">MLYCRRGWQGDVHREQRQTASGNGQRENSTGHPQSGQLLRRDQHLEHGNGGEQANSVRQVRGILGPLLPLQAGHVGCPEGLSAARIRLEAIAVKRLEKYKKEEDGKKMTPRTSIPSSVSMGRSRSTPGLVESRGKKCLWKRCPSRKTTCSPRVTPAATQTAWAVGARQLAATSNPPASFRQL</sequence>
<dbReference type="Proteomes" id="UP001054945">
    <property type="component" value="Unassembled WGS sequence"/>
</dbReference>
<dbReference type="EMBL" id="BPLR01016797">
    <property type="protein sequence ID" value="GIY86455.1"/>
    <property type="molecule type" value="Genomic_DNA"/>
</dbReference>
<protein>
    <submittedName>
        <fullName evidence="2">Uncharacterized protein</fullName>
    </submittedName>
</protein>
<keyword evidence="3" id="KW-1185">Reference proteome</keyword>
<feature type="compositionally biased region" description="Polar residues" evidence="1">
    <location>
        <begin position="110"/>
        <end position="126"/>
    </location>
</feature>
<accession>A0AAV4WU48</accession>
<gene>
    <name evidence="2" type="ORF">CEXT_192241</name>
</gene>
<organism evidence="2 3">
    <name type="scientific">Caerostris extrusa</name>
    <name type="common">Bark spider</name>
    <name type="synonym">Caerostris bankana</name>
    <dbReference type="NCBI Taxonomy" id="172846"/>
    <lineage>
        <taxon>Eukaryota</taxon>
        <taxon>Metazoa</taxon>
        <taxon>Ecdysozoa</taxon>
        <taxon>Arthropoda</taxon>
        <taxon>Chelicerata</taxon>
        <taxon>Arachnida</taxon>
        <taxon>Araneae</taxon>
        <taxon>Araneomorphae</taxon>
        <taxon>Entelegynae</taxon>
        <taxon>Araneoidea</taxon>
        <taxon>Araneidae</taxon>
        <taxon>Caerostris</taxon>
    </lineage>
</organism>